<gene>
    <name evidence="1" type="ORF">PHB09_139</name>
</gene>
<dbReference type="EMBL" id="OK040171">
    <property type="protein sequence ID" value="UAV84634.1"/>
    <property type="molecule type" value="Genomic_DNA"/>
</dbReference>
<dbReference type="Proteomes" id="UP000827914">
    <property type="component" value="Segment"/>
</dbReference>
<protein>
    <submittedName>
        <fullName evidence="1">Uncharacterized protein</fullName>
    </submittedName>
</protein>
<sequence>MITLATLPQATAQEVFDQVSQHMLRQGARSKQAFNGCAYRGDGGLKCAAGCLISDEEYNSGMDNNPEGTGWVSLKERGEVPKEHFHLISRLQKLHDDEDLKVSDWPYELANLAKEYKLEFKAIGV</sequence>
<organism evidence="1 2">
    <name type="scientific">Pseudomonas phage PHB09</name>
    <dbReference type="NCBI Taxonomy" id="2867265"/>
    <lineage>
        <taxon>Viruses</taxon>
        <taxon>Duplodnaviria</taxon>
        <taxon>Heunggongvirae</taxon>
        <taxon>Uroviricota</taxon>
        <taxon>Caudoviricetes</taxon>
        <taxon>Vandenendeviridae</taxon>
        <taxon>Gorskivirinae</taxon>
        <taxon>Dilongvirus</taxon>
        <taxon>Dilongvirus PHB09</taxon>
    </lineage>
</organism>
<accession>A0AAE8XF72</accession>
<proteinExistence type="predicted"/>
<keyword evidence="2" id="KW-1185">Reference proteome</keyword>
<evidence type="ECO:0000313" key="1">
    <source>
        <dbReference type="EMBL" id="UAV84634.1"/>
    </source>
</evidence>
<reference evidence="1" key="1">
    <citation type="submission" date="2021-09" db="EMBL/GenBank/DDBJ databases">
        <authorList>
            <person name="Liu Y."/>
        </authorList>
    </citation>
    <scope>NUCLEOTIDE SEQUENCE</scope>
</reference>
<evidence type="ECO:0000313" key="2">
    <source>
        <dbReference type="Proteomes" id="UP000827914"/>
    </source>
</evidence>
<name>A0AAE8XF72_9CAUD</name>